<keyword evidence="2" id="KW-1185">Reference proteome</keyword>
<dbReference type="EMBL" id="JAWDJW010010212">
    <property type="protein sequence ID" value="KAK3049203.1"/>
    <property type="molecule type" value="Genomic_DNA"/>
</dbReference>
<proteinExistence type="predicted"/>
<reference evidence="1" key="1">
    <citation type="submission" date="2024-09" db="EMBL/GenBank/DDBJ databases">
        <title>Black Yeasts Isolated from many extreme environments.</title>
        <authorList>
            <person name="Coleine C."/>
            <person name="Stajich J.E."/>
            <person name="Selbmann L."/>
        </authorList>
    </citation>
    <scope>NUCLEOTIDE SEQUENCE</scope>
    <source>
        <strain evidence="1">CCFEE 5737</strain>
    </source>
</reference>
<accession>A0ACC3CXB5</accession>
<evidence type="ECO:0000313" key="2">
    <source>
        <dbReference type="Proteomes" id="UP001186974"/>
    </source>
</evidence>
<organism evidence="1 2">
    <name type="scientific">Coniosporium uncinatum</name>
    <dbReference type="NCBI Taxonomy" id="93489"/>
    <lineage>
        <taxon>Eukaryota</taxon>
        <taxon>Fungi</taxon>
        <taxon>Dikarya</taxon>
        <taxon>Ascomycota</taxon>
        <taxon>Pezizomycotina</taxon>
        <taxon>Dothideomycetes</taxon>
        <taxon>Dothideomycetes incertae sedis</taxon>
        <taxon>Coniosporium</taxon>
    </lineage>
</organism>
<name>A0ACC3CXB5_9PEZI</name>
<gene>
    <name evidence="1" type="ORF">LTS18_012791</name>
</gene>
<protein>
    <submittedName>
        <fullName evidence="1">Uncharacterized protein</fullName>
    </submittedName>
</protein>
<evidence type="ECO:0000313" key="1">
    <source>
        <dbReference type="EMBL" id="KAK3049203.1"/>
    </source>
</evidence>
<comment type="caution">
    <text evidence="1">The sequence shown here is derived from an EMBL/GenBank/DDBJ whole genome shotgun (WGS) entry which is preliminary data.</text>
</comment>
<dbReference type="Proteomes" id="UP001186974">
    <property type="component" value="Unassembled WGS sequence"/>
</dbReference>
<sequence>MELAVGQAVRLCLTALALYLLGTLAHNLFTSSLRKYAGPKLWPASRLPFLYYLATGELPQKVHQLHLRYGPIVRVSPDQLSYTDDAAWKEVYGLRPGKIELPKQEMDKLMVPAPDGIHGILTADHEPHARYRRLLAPAFSTRALEEQESLVSSHIDRFIQSLTDNATKGPLDMMTWFVWLTFDIIGDLSFGESFGCLEKQDYHPWIKAIRINIERSPWFQALGYYPSVLKMLLRNLPPSVEKARLTDYNLARAWVQKRLDRGSREKPDFMSFLLKKDGTENALQLNEFPPQMLAMVAAGHETTAS</sequence>